<evidence type="ECO:0000313" key="2">
    <source>
        <dbReference type="EMBL" id="VVC95835.1"/>
    </source>
</evidence>
<evidence type="ECO:0000256" key="1">
    <source>
        <dbReference type="SAM" id="MobiDB-lite"/>
    </source>
</evidence>
<reference evidence="2 3" key="1">
    <citation type="submission" date="2017-07" db="EMBL/GenBank/DDBJ databases">
        <authorList>
            <person name="Talla V."/>
            <person name="Backstrom N."/>
        </authorList>
    </citation>
    <scope>NUCLEOTIDE SEQUENCE [LARGE SCALE GENOMIC DNA]</scope>
</reference>
<name>A0A5E4QE73_9NEOP</name>
<accession>A0A5E4QE73</accession>
<proteinExistence type="predicted"/>
<sequence length="227" mass="24755">MSSRSKVESQEGKSELANEGDAGIYAMSAICYHQSRVGHDWAGCAHYILNNKFAELDSISQLSWNNNRTIDCREALRFAVSPGSHQLKPNTIVDRAGSTAVHSAAGLLEPRAVMLKCTAPRLAPPRQPPTTNALVRDWLHFAAETLWKKSCRKKNNKHSVILQVGSQVIVPMSSVAWPHGPTRCSRTSKHTSGSMVTAATGGTHYSNVMHDKRVVRGSTFGSHQQAA</sequence>
<protein>
    <submittedName>
        <fullName evidence="2">Uncharacterized protein</fullName>
    </submittedName>
</protein>
<feature type="region of interest" description="Disordered" evidence="1">
    <location>
        <begin position="179"/>
        <end position="201"/>
    </location>
</feature>
<organism evidence="2 3">
    <name type="scientific">Leptidea sinapis</name>
    <dbReference type="NCBI Taxonomy" id="189913"/>
    <lineage>
        <taxon>Eukaryota</taxon>
        <taxon>Metazoa</taxon>
        <taxon>Ecdysozoa</taxon>
        <taxon>Arthropoda</taxon>
        <taxon>Hexapoda</taxon>
        <taxon>Insecta</taxon>
        <taxon>Pterygota</taxon>
        <taxon>Neoptera</taxon>
        <taxon>Endopterygota</taxon>
        <taxon>Lepidoptera</taxon>
        <taxon>Glossata</taxon>
        <taxon>Ditrysia</taxon>
        <taxon>Papilionoidea</taxon>
        <taxon>Pieridae</taxon>
        <taxon>Dismorphiinae</taxon>
        <taxon>Leptidea</taxon>
    </lineage>
</organism>
<dbReference type="Proteomes" id="UP000324832">
    <property type="component" value="Unassembled WGS sequence"/>
</dbReference>
<gene>
    <name evidence="2" type="ORF">LSINAPIS_LOCUS7468</name>
</gene>
<dbReference type="AlphaFoldDB" id="A0A5E4QE73"/>
<evidence type="ECO:0000313" key="3">
    <source>
        <dbReference type="Proteomes" id="UP000324832"/>
    </source>
</evidence>
<dbReference type="EMBL" id="FZQP02002449">
    <property type="protein sequence ID" value="VVC95835.1"/>
    <property type="molecule type" value="Genomic_DNA"/>
</dbReference>
<feature type="non-terminal residue" evidence="2">
    <location>
        <position position="227"/>
    </location>
</feature>
<keyword evidence="3" id="KW-1185">Reference proteome</keyword>